<comment type="caution">
    <text evidence="6">The sequence shown here is derived from an EMBL/GenBank/DDBJ whole genome shotgun (WGS) entry which is preliminary data.</text>
</comment>
<dbReference type="PANTHER" id="PTHR42794">
    <property type="entry name" value="HEMIN IMPORT ATP-BINDING PROTEIN HMUV"/>
    <property type="match status" value="1"/>
</dbReference>
<sequence length="261" mass="27851">MNPLLQAENLSYSIKGKPVIHPLDVRLRAGELCVVIGPNGAGKSTLLSLLAGSVRPDAGSIELAGKPLRSWGAAQAGRLRSVMDQDSHVAFGFSVAEVVRFGRTPWRHTPQGADDEHIINAVLARTGLHGLAGRTVTTLSGGERQRTAFARVLAQQTRVVMLDEPVAAMDIKHAESTLGIARDLAREGRAVVAVLHDLDAAAAYADRLILLDAGRIVAQGAVAEVARSALLSEVYGTRIDTWIDPVDGRVRVAPARNFARR</sequence>
<dbReference type="Pfam" id="PF00005">
    <property type="entry name" value="ABC_tran"/>
    <property type="match status" value="1"/>
</dbReference>
<dbReference type="PROSITE" id="PS50893">
    <property type="entry name" value="ABC_TRANSPORTER_2"/>
    <property type="match status" value="1"/>
</dbReference>
<evidence type="ECO:0000256" key="2">
    <source>
        <dbReference type="ARBA" id="ARBA00022741"/>
    </source>
</evidence>
<dbReference type="Gene3D" id="3.40.50.300">
    <property type="entry name" value="P-loop containing nucleotide triphosphate hydrolases"/>
    <property type="match status" value="1"/>
</dbReference>
<dbReference type="AlphaFoldDB" id="A0A5B0EJS6"/>
<evidence type="ECO:0000313" key="6">
    <source>
        <dbReference type="EMBL" id="KAA0978948.1"/>
    </source>
</evidence>
<dbReference type="InterPro" id="IPR003439">
    <property type="entry name" value="ABC_transporter-like_ATP-bd"/>
</dbReference>
<dbReference type="InterPro" id="IPR003593">
    <property type="entry name" value="AAA+_ATPase"/>
</dbReference>
<dbReference type="GO" id="GO:0005524">
    <property type="term" value="F:ATP binding"/>
    <property type="evidence" value="ECO:0007669"/>
    <property type="project" value="UniProtKB-KW"/>
</dbReference>
<dbReference type="SUPFAM" id="SSF52540">
    <property type="entry name" value="P-loop containing nucleoside triphosphate hydrolases"/>
    <property type="match status" value="1"/>
</dbReference>
<dbReference type="FunFam" id="3.40.50.300:FF:000134">
    <property type="entry name" value="Iron-enterobactin ABC transporter ATP-binding protein"/>
    <property type="match status" value="1"/>
</dbReference>
<dbReference type="OrthoDB" id="5296765at2"/>
<protein>
    <submittedName>
        <fullName evidence="6">Heme ABC transporter ATP-binding protein</fullName>
    </submittedName>
</protein>
<evidence type="ECO:0000256" key="4">
    <source>
        <dbReference type="ARBA" id="ARBA00022967"/>
    </source>
</evidence>
<accession>A0A5B0EJS6</accession>
<keyword evidence="3 6" id="KW-0067">ATP-binding</keyword>
<evidence type="ECO:0000259" key="5">
    <source>
        <dbReference type="PROSITE" id="PS50893"/>
    </source>
</evidence>
<gene>
    <name evidence="6" type="ORF">FQ154_04135</name>
</gene>
<dbReference type="EMBL" id="VOBL01000003">
    <property type="protein sequence ID" value="KAA0978948.1"/>
    <property type="molecule type" value="Genomic_DNA"/>
</dbReference>
<reference evidence="6 7" key="1">
    <citation type="submission" date="2019-07" db="EMBL/GenBank/DDBJ databases">
        <title>Analysis of the biochemical properties, biological activity and biotechnological potential of siderophores and biosurfactants produced by Antarctic psychrotolerant bacteria.</title>
        <authorList>
            <person name="Styczynski M."/>
            <person name="Krucon T."/>
            <person name="Decewicz P."/>
            <person name="Dziewit L."/>
        </authorList>
    </citation>
    <scope>NUCLEOTIDE SEQUENCE [LARGE SCALE GENOMIC DNA]</scope>
    <source>
        <strain evidence="6 7">ANT_H27</strain>
    </source>
</reference>
<feature type="domain" description="ABC transporter" evidence="5">
    <location>
        <begin position="5"/>
        <end position="238"/>
    </location>
</feature>
<evidence type="ECO:0000256" key="3">
    <source>
        <dbReference type="ARBA" id="ARBA00022840"/>
    </source>
</evidence>
<dbReference type="GO" id="GO:0016887">
    <property type="term" value="F:ATP hydrolysis activity"/>
    <property type="evidence" value="ECO:0007669"/>
    <property type="project" value="InterPro"/>
</dbReference>
<keyword evidence="1" id="KW-0813">Transport</keyword>
<name>A0A5B0EJS6_9MICC</name>
<dbReference type="PANTHER" id="PTHR42794:SF1">
    <property type="entry name" value="HEMIN IMPORT ATP-BINDING PROTEIN HMUV"/>
    <property type="match status" value="1"/>
</dbReference>
<dbReference type="Proteomes" id="UP000323856">
    <property type="component" value="Unassembled WGS sequence"/>
</dbReference>
<organism evidence="6 7">
    <name type="scientific">Paeniglutamicibacter gangotriensis</name>
    <dbReference type="NCBI Taxonomy" id="254787"/>
    <lineage>
        <taxon>Bacteria</taxon>
        <taxon>Bacillati</taxon>
        <taxon>Actinomycetota</taxon>
        <taxon>Actinomycetes</taxon>
        <taxon>Micrococcales</taxon>
        <taxon>Micrococcaceae</taxon>
        <taxon>Paeniglutamicibacter</taxon>
    </lineage>
</organism>
<proteinExistence type="predicted"/>
<dbReference type="CDD" id="cd03214">
    <property type="entry name" value="ABC_Iron-Siderophores_B12_Hemin"/>
    <property type="match status" value="1"/>
</dbReference>
<dbReference type="SMART" id="SM00382">
    <property type="entry name" value="AAA"/>
    <property type="match status" value="1"/>
</dbReference>
<keyword evidence="4" id="KW-1278">Translocase</keyword>
<dbReference type="NCBIfam" id="NF010068">
    <property type="entry name" value="PRK13548.1"/>
    <property type="match status" value="1"/>
</dbReference>
<dbReference type="RefSeq" id="WP_007271983.1">
    <property type="nucleotide sequence ID" value="NZ_VOBL01000003.1"/>
</dbReference>
<evidence type="ECO:0000313" key="7">
    <source>
        <dbReference type="Proteomes" id="UP000323856"/>
    </source>
</evidence>
<keyword evidence="2" id="KW-0547">Nucleotide-binding</keyword>
<dbReference type="InterPro" id="IPR027417">
    <property type="entry name" value="P-loop_NTPase"/>
</dbReference>
<evidence type="ECO:0000256" key="1">
    <source>
        <dbReference type="ARBA" id="ARBA00022448"/>
    </source>
</evidence>